<evidence type="ECO:0000256" key="1">
    <source>
        <dbReference type="ARBA" id="ARBA00001933"/>
    </source>
</evidence>
<keyword evidence="8" id="KW-1185">Reference proteome</keyword>
<keyword evidence="5" id="KW-0663">Pyridoxal phosphate</keyword>
<evidence type="ECO:0000256" key="2">
    <source>
        <dbReference type="ARBA" id="ARBA00007441"/>
    </source>
</evidence>
<sequence length="433" mass="47339">MDGFGLSTRGAANVAAIWPRISKAVEEREKGANPVIDMATSENMLLREELVEVYKKAVQEELCSKGAHTNGLACMQHLSYPNGLTGDQDLLEALAGFFNHYFRPLVPIDKQHIVVAPGVAFSLDALLYNICEAGDGILIPAPCWNGFDWLVNVRADVHPVFAPVANLDDVFVSSEVLRSLENAFSRSPHPVKGLLFTNPHNPLGRCYSAETIESVIKFCDERNIHFISDEIYAMSEFTCTDIQTPTAFTSAMQLDIKSMKCDPSRVHVIWGLSKDLGSNGLRMGCCVSQANKPLATGLALSSNTQLSSLTALVTTSLLTSATLPRLFLLSSGRLAEAYKSLTDWLKQREIPYIPANMGCFVFARIAPNAHSWEDEAAVIQAWKTAGVSVSPGRGYHVPENAKGWARINFALKPDDLAEALRRLNSSLSEPSRA</sequence>
<name>A0A439CWH9_9PEZI</name>
<dbReference type="Pfam" id="PF00155">
    <property type="entry name" value="Aminotran_1_2"/>
    <property type="match status" value="1"/>
</dbReference>
<dbReference type="STRING" id="363999.A0A439CWH9"/>
<dbReference type="AlphaFoldDB" id="A0A439CWH9"/>
<dbReference type="PANTHER" id="PTHR43795:SF32">
    <property type="entry name" value="AMINOTRANSFERASE GLII-RELATED"/>
    <property type="match status" value="1"/>
</dbReference>
<dbReference type="InterPro" id="IPR015421">
    <property type="entry name" value="PyrdxlP-dep_Trfase_major"/>
</dbReference>
<evidence type="ECO:0000313" key="7">
    <source>
        <dbReference type="EMBL" id="RWA06381.1"/>
    </source>
</evidence>
<evidence type="ECO:0000256" key="3">
    <source>
        <dbReference type="ARBA" id="ARBA00022576"/>
    </source>
</evidence>
<evidence type="ECO:0000256" key="5">
    <source>
        <dbReference type="ARBA" id="ARBA00022898"/>
    </source>
</evidence>
<dbReference type="InterPro" id="IPR050478">
    <property type="entry name" value="Ethylene_sulfur-biosynth"/>
</dbReference>
<evidence type="ECO:0000313" key="8">
    <source>
        <dbReference type="Proteomes" id="UP000286045"/>
    </source>
</evidence>
<evidence type="ECO:0000256" key="4">
    <source>
        <dbReference type="ARBA" id="ARBA00022679"/>
    </source>
</evidence>
<dbReference type="GO" id="GO:0006520">
    <property type="term" value="P:amino acid metabolic process"/>
    <property type="evidence" value="ECO:0007669"/>
    <property type="project" value="TreeGrafter"/>
</dbReference>
<comment type="cofactor">
    <cofactor evidence="1">
        <name>pyridoxal 5'-phosphate</name>
        <dbReference type="ChEBI" id="CHEBI:597326"/>
    </cofactor>
</comment>
<keyword evidence="4" id="KW-0808">Transferase</keyword>
<gene>
    <name evidence="7" type="ORF">EKO27_g8722</name>
</gene>
<reference evidence="7 8" key="1">
    <citation type="submission" date="2018-12" db="EMBL/GenBank/DDBJ databases">
        <title>Draft genome sequence of Xylaria grammica IHI A82.</title>
        <authorList>
            <person name="Buettner E."/>
            <person name="Kellner H."/>
        </authorList>
    </citation>
    <scope>NUCLEOTIDE SEQUENCE [LARGE SCALE GENOMIC DNA]</scope>
    <source>
        <strain evidence="7 8">IHI A82</strain>
    </source>
</reference>
<dbReference type="Gene3D" id="3.40.640.10">
    <property type="entry name" value="Type I PLP-dependent aspartate aminotransferase-like (Major domain)"/>
    <property type="match status" value="1"/>
</dbReference>
<keyword evidence="3" id="KW-0032">Aminotransferase</keyword>
<accession>A0A439CWH9</accession>
<dbReference type="GO" id="GO:0030170">
    <property type="term" value="F:pyridoxal phosphate binding"/>
    <property type="evidence" value="ECO:0007669"/>
    <property type="project" value="InterPro"/>
</dbReference>
<dbReference type="PRINTS" id="PR00753">
    <property type="entry name" value="ACCSYNTHASE"/>
</dbReference>
<dbReference type="CDD" id="cd00609">
    <property type="entry name" value="AAT_like"/>
    <property type="match status" value="1"/>
</dbReference>
<dbReference type="InterPro" id="IPR015424">
    <property type="entry name" value="PyrdxlP-dep_Trfase"/>
</dbReference>
<dbReference type="GO" id="GO:0008483">
    <property type="term" value="F:transaminase activity"/>
    <property type="evidence" value="ECO:0007669"/>
    <property type="project" value="UniProtKB-KW"/>
</dbReference>
<feature type="domain" description="Aminotransferase class I/classII large" evidence="6">
    <location>
        <begin position="35"/>
        <end position="423"/>
    </location>
</feature>
<dbReference type="InterPro" id="IPR015422">
    <property type="entry name" value="PyrdxlP-dep_Trfase_small"/>
</dbReference>
<dbReference type="PANTHER" id="PTHR43795">
    <property type="entry name" value="BIFUNCTIONAL ASPARTATE AMINOTRANSFERASE AND GLUTAMATE/ASPARTATE-PREPHENATE AMINOTRANSFERASE-RELATED"/>
    <property type="match status" value="1"/>
</dbReference>
<dbReference type="SUPFAM" id="SSF53383">
    <property type="entry name" value="PLP-dependent transferases"/>
    <property type="match status" value="1"/>
</dbReference>
<dbReference type="EMBL" id="RYZI01000341">
    <property type="protein sequence ID" value="RWA06381.1"/>
    <property type="molecule type" value="Genomic_DNA"/>
</dbReference>
<dbReference type="Proteomes" id="UP000286045">
    <property type="component" value="Unassembled WGS sequence"/>
</dbReference>
<comment type="caution">
    <text evidence="7">The sequence shown here is derived from an EMBL/GenBank/DDBJ whole genome shotgun (WGS) entry which is preliminary data.</text>
</comment>
<evidence type="ECO:0000259" key="6">
    <source>
        <dbReference type="Pfam" id="PF00155"/>
    </source>
</evidence>
<dbReference type="InterPro" id="IPR004839">
    <property type="entry name" value="Aminotransferase_I/II_large"/>
</dbReference>
<comment type="similarity">
    <text evidence="2">Belongs to the class-I pyridoxal-phosphate-dependent aminotransferase family.</text>
</comment>
<organism evidence="7 8">
    <name type="scientific">Xylaria grammica</name>
    <dbReference type="NCBI Taxonomy" id="363999"/>
    <lineage>
        <taxon>Eukaryota</taxon>
        <taxon>Fungi</taxon>
        <taxon>Dikarya</taxon>
        <taxon>Ascomycota</taxon>
        <taxon>Pezizomycotina</taxon>
        <taxon>Sordariomycetes</taxon>
        <taxon>Xylariomycetidae</taxon>
        <taxon>Xylariales</taxon>
        <taxon>Xylariaceae</taxon>
        <taxon>Xylaria</taxon>
    </lineage>
</organism>
<dbReference type="Gene3D" id="3.90.1150.10">
    <property type="entry name" value="Aspartate Aminotransferase, domain 1"/>
    <property type="match status" value="1"/>
</dbReference>
<protein>
    <recommendedName>
        <fullName evidence="6">Aminotransferase class I/classII large domain-containing protein</fullName>
    </recommendedName>
</protein>
<proteinExistence type="inferred from homology"/>